<dbReference type="Pfam" id="PF00400">
    <property type="entry name" value="WD40"/>
    <property type="match status" value="2"/>
</dbReference>
<dbReference type="Proteomes" id="UP000076738">
    <property type="component" value="Unassembled WGS sequence"/>
</dbReference>
<gene>
    <name evidence="7" type="ORF">CALVIDRAFT_566925</name>
</gene>
<feature type="domain" description="NACHT" evidence="6">
    <location>
        <begin position="387"/>
        <end position="532"/>
    </location>
</feature>
<feature type="compositionally biased region" description="Basic residues" evidence="4">
    <location>
        <begin position="1997"/>
        <end position="2006"/>
    </location>
</feature>
<dbReference type="PROSITE" id="PS50294">
    <property type="entry name" value="WD_REPEATS_REGION"/>
    <property type="match status" value="1"/>
</dbReference>
<dbReference type="SUPFAM" id="SSF52540">
    <property type="entry name" value="P-loop containing nucleoside triphosphate hydrolases"/>
    <property type="match status" value="1"/>
</dbReference>
<dbReference type="SUPFAM" id="SSF50978">
    <property type="entry name" value="WD40 repeat-like"/>
    <property type="match status" value="1"/>
</dbReference>
<dbReference type="PROSITE" id="PS50837">
    <property type="entry name" value="NACHT"/>
    <property type="match status" value="1"/>
</dbReference>
<dbReference type="PROSITE" id="PS50082">
    <property type="entry name" value="WD_REPEATS_2"/>
    <property type="match status" value="2"/>
</dbReference>
<evidence type="ECO:0000256" key="4">
    <source>
        <dbReference type="SAM" id="MobiDB-lite"/>
    </source>
</evidence>
<feature type="compositionally biased region" description="Basic residues" evidence="4">
    <location>
        <begin position="1949"/>
        <end position="1958"/>
    </location>
</feature>
<feature type="region of interest" description="Disordered" evidence="4">
    <location>
        <begin position="1916"/>
        <end position="2036"/>
    </location>
</feature>
<feature type="region of interest" description="Disordered" evidence="4">
    <location>
        <begin position="2128"/>
        <end position="2265"/>
    </location>
</feature>
<dbReference type="InterPro" id="IPR001680">
    <property type="entry name" value="WD40_rpt"/>
</dbReference>
<dbReference type="OrthoDB" id="538223at2759"/>
<dbReference type="InterPro" id="IPR036322">
    <property type="entry name" value="WD40_repeat_dom_sf"/>
</dbReference>
<organism evidence="7 8">
    <name type="scientific">Calocera viscosa (strain TUFC12733)</name>
    <dbReference type="NCBI Taxonomy" id="1330018"/>
    <lineage>
        <taxon>Eukaryota</taxon>
        <taxon>Fungi</taxon>
        <taxon>Dikarya</taxon>
        <taxon>Basidiomycota</taxon>
        <taxon>Agaricomycotina</taxon>
        <taxon>Dacrymycetes</taxon>
        <taxon>Dacrymycetales</taxon>
        <taxon>Dacrymycetaceae</taxon>
        <taxon>Calocera</taxon>
    </lineage>
</organism>
<feature type="compositionally biased region" description="Acidic residues" evidence="4">
    <location>
        <begin position="1981"/>
        <end position="1991"/>
    </location>
</feature>
<dbReference type="Gene3D" id="2.130.10.10">
    <property type="entry name" value="YVTN repeat-like/Quinoprotein amine dehydrogenase"/>
    <property type="match status" value="1"/>
</dbReference>
<feature type="domain" description="F-box" evidence="5">
    <location>
        <begin position="1428"/>
        <end position="1473"/>
    </location>
</feature>
<evidence type="ECO:0000256" key="1">
    <source>
        <dbReference type="ARBA" id="ARBA00022574"/>
    </source>
</evidence>
<evidence type="ECO:0000259" key="6">
    <source>
        <dbReference type="PROSITE" id="PS50837"/>
    </source>
</evidence>
<dbReference type="STRING" id="1330018.A0A167IVT7"/>
<feature type="repeat" description="WD" evidence="3">
    <location>
        <begin position="966"/>
        <end position="993"/>
    </location>
</feature>
<sequence length="2265" mass="247416">MDVQPGRLKYVFSGATVQGLRSRSLLKSEGRYYLKISLEGEEGWSTRELRTRESALVWDRAVDRHEFEQATTSVLQVTLCKHHSWRPTEIGTAQLPISTWLTTGAPLVRIGANKATRVIYVTLNLSKIAEDAPRATVDTTTQQPLHEVEAEASGLPQSPAADAVATAHDARYQAVDNAMNMASEWETLLNGLDAFARETESMREVHPFSKMAAKTVSAAYKVVLGNQEEHDANVRQLVHKMRTVYEFLLDTKDLQSDKTRERVLSRLSMQTVECGKFISTFATTSSPFRRALLRRAYDVAAKVDEYMKSFDELLDDFRTGTQLRTEIAAVRMLTDIKDLATDMDIREIPYAAGAGYAASKCCLPETRLALLDRITSWANTDGTDASRICLLVGPAGTGKSTIAHTIASRFLQLKQIGSVFCFSTREAATRTPQSLFRNMARDLCDGWAEFKSALHQAIGGRTSLYTTTDLDTLFDNFILGPASAVTVNGSIIFIIDALDESGTRDGRQKLLWMLSKRLKELPPTFRFLITARAEQDIQESFLASNSEVIIQRMPTPEEDLDLSDGVLRYVRHTLSQPNDRLPTGLSAECCETLATKAEGLFQWAAVACGHIMAPLRLRESAWGRYLAVTRRDYSSLQSLYKDVLQQVVPQDTETLKSFRDIMGFVLTAVDPLCMSSLHALMSYLNPGEDLHIYDSLPFLGSLLSGVGDPTVAVRPLHSSFTEMLQSSECGGAFYIGCSGHHERWTTACLRLLNTQLRFNMAGLTTSYRLNRDIDTHDRLHGTISEELRYACKHWGHHLVLCRDGFEREVADSLRALFCGNFLFWLEAASLTETIGHVPLCLASAMERLETIGDPVRQLAQDGLKFVRAFTRPIQDSAAHIYISALIWAPAQSGISEAYRGRYPRTAMPVHSGGLTWPSCTHILRGHASGVTCAVFSSNGTRIVSGYGDGTVRIWDAETGHAIGEPLVGHEEMVSSVALSSDGTRIVSGSGDKTNNYRCLLNPILGHASCPRTCPPVPLPTHPSDASPSAAVGVVTLSVAESGGLGLIALLIACTLLVRERIEFAAIWGRGPEREVGAVREGVLLNPSPPSPRWREERAYRLPKFASPSFSSSHLDSGVAGAVLVGSMHGMVEGKANAEGAGTAKLPNPSRGAGRTPLVLIPLPRVLPLVVSIQLHPAPPHLGVDYNSTCSNASLSSVGLFGDSGWKRPTSTGHPTSALLNNSTHSLSLPSRRSLSLARQPYYSFPHVWFPEHCVPCPNVERIGLHRLHPVSTEQSSIAHSCTGVHRLTVAFNAWDFEVSLAESVCGRVRPLQAPGEPKVLYPGAEKLAHPALTHVGEVLPLCLSDGEPATGRVACSVPCVRIMDVDVVKEGAREGDMGEWVAQRLADPQRGGLIIITPPSPFPPLPTPHPAVVVVVVVMPPSLSRPSRSSLARLPLEILDDIASYISKADLYSLLLVSKRGYSTFVRALYRHMDITFSGSENSGAALALIDTLASSERLVLLIKHLQLNLFLNAEGTTQELLLQISRFFESIPADRSPIHTFRFTAWLEDWEDPSERAIVRDLAAVGPTILASFNALRLPCLHTLILDGALPGLASLYDARPFLRAHPKLRTLDVSVQFLVPDMDTVPCLSRYTGRPRDIINVCDGLRPLRALRLYLPSAGDSLVADDDGTGEAQELILLALGGTKTLTHLALVPTWPENTSIEVRGHGQGCLPPELLRRVVRQAAGLTHVELYIGDTLRETLAVLRQLNYLQEVVLHCQRDVWEPSSSFVPPHSAANTPAERAFDDLLDTDVFPSSGPSSSRSLVEELLLPACGQLKRIELEWRGWKRYWGEEVEEGEFADWEMCCCWLVRRGAEGARLEQVGRATKRTMDNFTPLDTLRALLSPLTTCLPPLHLPRFSRSAPEDAVPAERDELEGLLGDSEDERADAVSLRSEGGMDRRRQAGSGRSGRKGTRRRKGVEMCGLELFGRPKARRGRALEDGADDLSDSDTDEHPRAGRSHTHAHQPRAQPWQQHHPTLSSATLSLPDEPDAPSLTPADIARLAATHFQPEPPTRPMVDREVFQEGVFVLEAEEGTGEVEQEGEGEDARELDEALTRTSRGFEGFPGSGTEEFGDFAVPSPSVAAFPAAQLSRTMSTTAAPVKPVLRSEEEDDPEGDFGSLYARSSRRRGDGGEGSSSTPSLASHASRSRARPQAVATATRSRASKTQASRSAIGPSPPSSATESVRTPTAAEGGEAFEGWIGSGTGGHVRGQEGWPSTGLSRKR</sequence>
<dbReference type="InterPro" id="IPR015943">
    <property type="entry name" value="WD40/YVTN_repeat-like_dom_sf"/>
</dbReference>
<reference evidence="7 8" key="1">
    <citation type="journal article" date="2016" name="Mol. Biol. Evol.">
        <title>Comparative Genomics of Early-Diverging Mushroom-Forming Fungi Provides Insights into the Origins of Lignocellulose Decay Capabilities.</title>
        <authorList>
            <person name="Nagy L.G."/>
            <person name="Riley R."/>
            <person name="Tritt A."/>
            <person name="Adam C."/>
            <person name="Daum C."/>
            <person name="Floudas D."/>
            <person name="Sun H."/>
            <person name="Yadav J.S."/>
            <person name="Pangilinan J."/>
            <person name="Larsson K.H."/>
            <person name="Matsuura K."/>
            <person name="Barry K."/>
            <person name="Labutti K."/>
            <person name="Kuo R."/>
            <person name="Ohm R.A."/>
            <person name="Bhattacharya S.S."/>
            <person name="Shirouzu T."/>
            <person name="Yoshinaga Y."/>
            <person name="Martin F.M."/>
            <person name="Grigoriev I.V."/>
            <person name="Hibbett D.S."/>
        </authorList>
    </citation>
    <scope>NUCLEOTIDE SEQUENCE [LARGE SCALE GENOMIC DNA]</scope>
    <source>
        <strain evidence="7 8">TUFC12733</strain>
    </source>
</reference>
<evidence type="ECO:0000256" key="3">
    <source>
        <dbReference type="PROSITE-ProRule" id="PRU00221"/>
    </source>
</evidence>
<dbReference type="SMART" id="SM00320">
    <property type="entry name" value="WD40"/>
    <property type="match status" value="2"/>
</dbReference>
<dbReference type="PANTHER" id="PTHR10039:SF14">
    <property type="entry name" value="NACHT DOMAIN-CONTAINING PROTEIN"/>
    <property type="match status" value="1"/>
</dbReference>
<keyword evidence="8" id="KW-1185">Reference proteome</keyword>
<proteinExistence type="predicted"/>
<evidence type="ECO:0008006" key="9">
    <source>
        <dbReference type="Google" id="ProtNLM"/>
    </source>
</evidence>
<feature type="compositionally biased region" description="Low complexity" evidence="4">
    <location>
        <begin position="2176"/>
        <end position="2186"/>
    </location>
</feature>
<name>A0A167IVT7_CALVF</name>
<dbReference type="PROSITE" id="PS00678">
    <property type="entry name" value="WD_REPEATS_1"/>
    <property type="match status" value="1"/>
</dbReference>
<dbReference type="EMBL" id="KV417305">
    <property type="protein sequence ID" value="KZO93014.1"/>
    <property type="molecule type" value="Genomic_DNA"/>
</dbReference>
<dbReference type="InterPro" id="IPR027417">
    <property type="entry name" value="P-loop_NTPase"/>
</dbReference>
<feature type="compositionally biased region" description="Polar residues" evidence="4">
    <location>
        <begin position="2197"/>
        <end position="2211"/>
    </location>
</feature>
<dbReference type="PROSITE" id="PS50181">
    <property type="entry name" value="FBOX"/>
    <property type="match status" value="1"/>
</dbReference>
<evidence type="ECO:0000256" key="2">
    <source>
        <dbReference type="ARBA" id="ARBA00022737"/>
    </source>
</evidence>
<evidence type="ECO:0000313" key="8">
    <source>
        <dbReference type="Proteomes" id="UP000076738"/>
    </source>
</evidence>
<keyword evidence="1 3" id="KW-0853">WD repeat</keyword>
<dbReference type="InterPro" id="IPR056884">
    <property type="entry name" value="NPHP3-like_N"/>
</dbReference>
<feature type="compositionally biased region" description="Acidic residues" evidence="4">
    <location>
        <begin position="1916"/>
        <end position="1926"/>
    </location>
</feature>
<evidence type="ECO:0000313" key="7">
    <source>
        <dbReference type="EMBL" id="KZO93014.1"/>
    </source>
</evidence>
<feature type="compositionally biased region" description="Polar residues" evidence="4">
    <location>
        <begin position="2011"/>
        <end position="2024"/>
    </location>
</feature>
<dbReference type="InterPro" id="IPR001810">
    <property type="entry name" value="F-box_dom"/>
</dbReference>
<protein>
    <recommendedName>
        <fullName evidence="9">F-box domain-containing protein</fullName>
    </recommendedName>
</protein>
<feature type="repeat" description="WD" evidence="3">
    <location>
        <begin position="923"/>
        <end position="964"/>
    </location>
</feature>
<dbReference type="Gene3D" id="3.40.50.300">
    <property type="entry name" value="P-loop containing nucleotide triphosphate hydrolases"/>
    <property type="match status" value="1"/>
</dbReference>
<dbReference type="InterPro" id="IPR007111">
    <property type="entry name" value="NACHT_NTPase"/>
</dbReference>
<dbReference type="PANTHER" id="PTHR10039">
    <property type="entry name" value="AMELOGENIN"/>
    <property type="match status" value="1"/>
</dbReference>
<evidence type="ECO:0000259" key="5">
    <source>
        <dbReference type="PROSITE" id="PS50181"/>
    </source>
</evidence>
<accession>A0A167IVT7</accession>
<dbReference type="Pfam" id="PF24883">
    <property type="entry name" value="NPHP3_N"/>
    <property type="match status" value="1"/>
</dbReference>
<dbReference type="InterPro" id="IPR019775">
    <property type="entry name" value="WD40_repeat_CS"/>
</dbReference>
<keyword evidence="2" id="KW-0677">Repeat</keyword>